<protein>
    <recommendedName>
        <fullName evidence="7">Nucleoporin Nup43</fullName>
    </recommendedName>
</protein>
<evidence type="ECO:0000313" key="6">
    <source>
        <dbReference type="Proteomes" id="UP000327013"/>
    </source>
</evidence>
<dbReference type="PANTHER" id="PTHR22652">
    <property type="entry name" value="NUCLEOPORIN NUP43"/>
    <property type="match status" value="1"/>
</dbReference>
<evidence type="ECO:0000256" key="3">
    <source>
        <dbReference type="ARBA" id="ARBA00022737"/>
    </source>
</evidence>
<dbReference type="InterPro" id="IPR015943">
    <property type="entry name" value="WD40/YVTN_repeat-like_dom_sf"/>
</dbReference>
<proteinExistence type="predicted"/>
<evidence type="ECO:0000256" key="1">
    <source>
        <dbReference type="ARBA" id="ARBA00004123"/>
    </source>
</evidence>
<accession>A0A5N6RUJ0</accession>
<dbReference type="OrthoDB" id="9890280at2759"/>
<keyword evidence="3" id="KW-0677">Repeat</keyword>
<dbReference type="Gene3D" id="2.130.10.10">
    <property type="entry name" value="YVTN repeat-like/Quinoprotein amine dehydrogenase"/>
    <property type="match status" value="1"/>
</dbReference>
<dbReference type="GO" id="GO:0031080">
    <property type="term" value="C:nuclear pore outer ring"/>
    <property type="evidence" value="ECO:0007669"/>
    <property type="project" value="TreeGrafter"/>
</dbReference>
<keyword evidence="4" id="KW-0539">Nucleus</keyword>
<dbReference type="AlphaFoldDB" id="A0A5N6RUJ0"/>
<dbReference type="Proteomes" id="UP000327013">
    <property type="component" value="Chromosome 8"/>
</dbReference>
<dbReference type="FunFam" id="2.130.10.10:FF:000683">
    <property type="entry name" value="WD-40 repeat protein family"/>
    <property type="match status" value="1"/>
</dbReference>
<keyword evidence="2" id="KW-0853">WD repeat</keyword>
<comment type="subcellular location">
    <subcellularLocation>
        <location evidence="1">Nucleus</location>
    </subcellularLocation>
</comment>
<keyword evidence="6" id="KW-1185">Reference proteome</keyword>
<gene>
    <name evidence="5" type="ORF">FH972_020781</name>
</gene>
<reference evidence="5 6" key="1">
    <citation type="submission" date="2019-06" db="EMBL/GenBank/DDBJ databases">
        <title>A chromosomal-level reference genome of Carpinus fangiana (Coryloideae, Betulaceae).</title>
        <authorList>
            <person name="Yang X."/>
            <person name="Wang Z."/>
            <person name="Zhang L."/>
            <person name="Hao G."/>
            <person name="Liu J."/>
            <person name="Yang Y."/>
        </authorList>
    </citation>
    <scope>NUCLEOTIDE SEQUENCE [LARGE SCALE GENOMIC DNA]</scope>
    <source>
        <strain evidence="5">Cfa_2016G</strain>
        <tissue evidence="5">Leaf</tissue>
    </source>
</reference>
<evidence type="ECO:0000256" key="4">
    <source>
        <dbReference type="ARBA" id="ARBA00023242"/>
    </source>
</evidence>
<dbReference type="InterPro" id="IPR036322">
    <property type="entry name" value="WD40_repeat_dom_sf"/>
</dbReference>
<evidence type="ECO:0000313" key="5">
    <source>
        <dbReference type="EMBL" id="KAE8126025.1"/>
    </source>
</evidence>
<organism evidence="5 6">
    <name type="scientific">Carpinus fangiana</name>
    <dbReference type="NCBI Taxonomy" id="176857"/>
    <lineage>
        <taxon>Eukaryota</taxon>
        <taxon>Viridiplantae</taxon>
        <taxon>Streptophyta</taxon>
        <taxon>Embryophyta</taxon>
        <taxon>Tracheophyta</taxon>
        <taxon>Spermatophyta</taxon>
        <taxon>Magnoliopsida</taxon>
        <taxon>eudicotyledons</taxon>
        <taxon>Gunneridae</taxon>
        <taxon>Pentapetalae</taxon>
        <taxon>rosids</taxon>
        <taxon>fabids</taxon>
        <taxon>Fagales</taxon>
        <taxon>Betulaceae</taxon>
        <taxon>Carpinus</taxon>
    </lineage>
</organism>
<evidence type="ECO:0008006" key="7">
    <source>
        <dbReference type="Google" id="ProtNLM"/>
    </source>
</evidence>
<name>A0A5N6RUJ0_9ROSI</name>
<dbReference type="SUPFAM" id="SSF50978">
    <property type="entry name" value="WD40 repeat-like"/>
    <property type="match status" value="1"/>
</dbReference>
<sequence length="354" mass="38183">MAITGGAFPERPQIHKLPQPHYIDAVRWLPQLSAFDRFAVLALSSPSPAIQIHSLDPQTLTLAPQSSWAPPSRVSSLRTSRTQTHQPLIAAGTVSGSLHLLFANAVDALMESELSVPEKDLHAGPVSCVDVMDGAAECVSVGEDGRVNLVSVTGSRLGVRRVFDSEGLVSYTAAKWASPAEFVTGGYGFGLQWWDQRRPGGAVSQFKANWGQGTTSGIVHSIDIHPSRKHTCLAGGSLGTVFAWDIRSQQQPIILSGIGTGEAATRLACESEVWEVQYDRYTKSTNIGNISSSRILPAMICSEDGILAVVEQDEEPIELLAEPCAINSFDIDRENPSEVICSLEWESIVILTRP</sequence>
<dbReference type="EMBL" id="CM017328">
    <property type="protein sequence ID" value="KAE8126025.1"/>
    <property type="molecule type" value="Genomic_DNA"/>
</dbReference>
<evidence type="ECO:0000256" key="2">
    <source>
        <dbReference type="ARBA" id="ARBA00022574"/>
    </source>
</evidence>
<dbReference type="PANTHER" id="PTHR22652:SF0">
    <property type="entry name" value="NUCLEOPORIN NUP43"/>
    <property type="match status" value="1"/>
</dbReference>